<evidence type="ECO:0000313" key="4">
    <source>
        <dbReference type="Proteomes" id="UP000033047"/>
    </source>
</evidence>
<dbReference type="EMBL" id="AQHV01000010">
    <property type="protein sequence ID" value="KKB57208.1"/>
    <property type="molecule type" value="Genomic_DNA"/>
</dbReference>
<accession>A0A0F5JHJ5</accession>
<dbReference type="PANTHER" id="PTHR36565:SF1">
    <property type="entry name" value="UPF0332 PROTEIN TM_1000"/>
    <property type="match status" value="1"/>
</dbReference>
<feature type="domain" description="HEPN" evidence="2">
    <location>
        <begin position="16"/>
        <end position="130"/>
    </location>
</feature>
<dbReference type="Proteomes" id="UP000033047">
    <property type="component" value="Unassembled WGS sequence"/>
</dbReference>
<gene>
    <name evidence="3" type="ORF">HMPREF1535_01861</name>
</gene>
<proteinExistence type="inferred from homology"/>
<sequence>MKEILDEESRKALIAYRLQRAYETLKEAEVMIRESFYNAAVNRMYYACYYAAVALLLKYDIQTQTHNGVKTMLGLHFISTGKLSLKIGKTFSTLFEKRQSGDYDDFVYCDQSMVEELYPQASLFIDSVKEILTKP</sequence>
<dbReference type="InterPro" id="IPR007842">
    <property type="entry name" value="HEPN_dom"/>
</dbReference>
<dbReference type="Pfam" id="PF05168">
    <property type="entry name" value="HEPN"/>
    <property type="match status" value="1"/>
</dbReference>
<comment type="caution">
    <text evidence="3">The sequence shown here is derived from an EMBL/GenBank/DDBJ whole genome shotgun (WGS) entry which is preliminary data.</text>
</comment>
<protein>
    <recommendedName>
        <fullName evidence="2">HEPN domain-containing protein</fullName>
    </recommendedName>
</protein>
<dbReference type="STRING" id="927665.HMPREF1535_01861"/>
<dbReference type="InterPro" id="IPR052226">
    <property type="entry name" value="UPF0332_toxin"/>
</dbReference>
<dbReference type="AlphaFoldDB" id="A0A0F5JHJ5"/>
<dbReference type="PATRIC" id="fig|927665.4.peg.1902"/>
<evidence type="ECO:0000256" key="1">
    <source>
        <dbReference type="ARBA" id="ARBA00038248"/>
    </source>
</evidence>
<evidence type="ECO:0000259" key="2">
    <source>
        <dbReference type="Pfam" id="PF05168"/>
    </source>
</evidence>
<reference evidence="3 4" key="1">
    <citation type="submission" date="2013-04" db="EMBL/GenBank/DDBJ databases">
        <title>The Genome Sequence of Parabacteroides goldsteinii DSM 19448.</title>
        <authorList>
            <consortium name="The Broad Institute Genomics Platform"/>
            <person name="Earl A."/>
            <person name="Ward D."/>
            <person name="Feldgarden M."/>
            <person name="Gevers D."/>
            <person name="Martens E."/>
            <person name="Sakamoto M."/>
            <person name="Benno Y."/>
            <person name="Song Y."/>
            <person name="Liu C."/>
            <person name="Lee J."/>
            <person name="Bolanos M."/>
            <person name="Vaisanen M.L."/>
            <person name="Finegold S.M."/>
            <person name="Walker B."/>
            <person name="Young S."/>
            <person name="Zeng Q."/>
            <person name="Gargeya S."/>
            <person name="Fitzgerald M."/>
            <person name="Haas B."/>
            <person name="Abouelleil A."/>
            <person name="Allen A.W."/>
            <person name="Alvarado L."/>
            <person name="Arachchi H.M."/>
            <person name="Berlin A.M."/>
            <person name="Chapman S.B."/>
            <person name="Gainer-Dewar J."/>
            <person name="Goldberg J."/>
            <person name="Griggs A."/>
            <person name="Gujja S."/>
            <person name="Hansen M."/>
            <person name="Howarth C."/>
            <person name="Imamovic A."/>
            <person name="Ireland A."/>
            <person name="Larimer J."/>
            <person name="McCowan C."/>
            <person name="Murphy C."/>
            <person name="Pearson M."/>
            <person name="Poon T.W."/>
            <person name="Priest M."/>
            <person name="Roberts A."/>
            <person name="Saif S."/>
            <person name="Shea T."/>
            <person name="Sisk P."/>
            <person name="Sykes S."/>
            <person name="Wortman J."/>
            <person name="Nusbaum C."/>
            <person name="Birren B."/>
        </authorList>
    </citation>
    <scope>NUCLEOTIDE SEQUENCE [LARGE SCALE GENOMIC DNA]</scope>
    <source>
        <strain evidence="3 4">DSM 19448</strain>
    </source>
</reference>
<name>A0A0F5JHJ5_9BACT</name>
<dbReference type="Gene3D" id="1.20.120.330">
    <property type="entry name" value="Nucleotidyltransferases domain 2"/>
    <property type="match status" value="1"/>
</dbReference>
<organism evidence="3 4">
    <name type="scientific">Parabacteroides goldsteinii DSM 19448 = WAL 12034</name>
    <dbReference type="NCBI Taxonomy" id="927665"/>
    <lineage>
        <taxon>Bacteria</taxon>
        <taxon>Pseudomonadati</taxon>
        <taxon>Bacteroidota</taxon>
        <taxon>Bacteroidia</taxon>
        <taxon>Bacteroidales</taxon>
        <taxon>Tannerellaceae</taxon>
        <taxon>Parabacteroides</taxon>
    </lineage>
</organism>
<dbReference type="RefSeq" id="WP_046145928.1">
    <property type="nucleotide sequence ID" value="NZ_KQ033912.1"/>
</dbReference>
<evidence type="ECO:0000313" key="3">
    <source>
        <dbReference type="EMBL" id="KKB57208.1"/>
    </source>
</evidence>
<dbReference type="HOGENOM" id="CLU_151247_3_0_10"/>
<dbReference type="PANTHER" id="PTHR36565">
    <property type="entry name" value="UPF0332 PROTEIN TM_1000"/>
    <property type="match status" value="1"/>
</dbReference>
<comment type="similarity">
    <text evidence="1">Belongs to the UPF0332 family.</text>
</comment>